<evidence type="ECO:0000313" key="3">
    <source>
        <dbReference type="EMBL" id="KAH9316932.1"/>
    </source>
</evidence>
<protein>
    <recommendedName>
        <fullName evidence="2">FHA domain-containing protein</fullName>
    </recommendedName>
</protein>
<dbReference type="Proteomes" id="UP000824469">
    <property type="component" value="Unassembled WGS sequence"/>
</dbReference>
<keyword evidence="4" id="KW-1185">Reference proteome</keyword>
<dbReference type="Pfam" id="PF00498">
    <property type="entry name" value="FHA"/>
    <property type="match status" value="1"/>
</dbReference>
<dbReference type="InterPro" id="IPR008984">
    <property type="entry name" value="SMAD_FHA_dom_sf"/>
</dbReference>
<feature type="region of interest" description="Disordered" evidence="1">
    <location>
        <begin position="575"/>
        <end position="616"/>
    </location>
</feature>
<proteinExistence type="predicted"/>
<organism evidence="3 4">
    <name type="scientific">Taxus chinensis</name>
    <name type="common">Chinese yew</name>
    <name type="synonym">Taxus wallichiana var. chinensis</name>
    <dbReference type="NCBI Taxonomy" id="29808"/>
    <lineage>
        <taxon>Eukaryota</taxon>
        <taxon>Viridiplantae</taxon>
        <taxon>Streptophyta</taxon>
        <taxon>Embryophyta</taxon>
        <taxon>Tracheophyta</taxon>
        <taxon>Spermatophyta</taxon>
        <taxon>Pinopsida</taxon>
        <taxon>Pinidae</taxon>
        <taxon>Conifers II</taxon>
        <taxon>Cupressales</taxon>
        <taxon>Taxaceae</taxon>
        <taxon>Taxus</taxon>
    </lineage>
</organism>
<dbReference type="InterPro" id="IPR000253">
    <property type="entry name" value="FHA_dom"/>
</dbReference>
<feature type="region of interest" description="Disordered" evidence="1">
    <location>
        <begin position="338"/>
        <end position="357"/>
    </location>
</feature>
<feature type="region of interest" description="Disordered" evidence="1">
    <location>
        <begin position="686"/>
        <end position="711"/>
    </location>
</feature>
<evidence type="ECO:0000256" key="1">
    <source>
        <dbReference type="SAM" id="MobiDB-lite"/>
    </source>
</evidence>
<dbReference type="EMBL" id="JAHRHJ020000004">
    <property type="protein sequence ID" value="KAH9316932.1"/>
    <property type="molecule type" value="Genomic_DNA"/>
</dbReference>
<reference evidence="3 4" key="1">
    <citation type="journal article" date="2021" name="Nat. Plants">
        <title>The Taxus genome provides insights into paclitaxel biosynthesis.</title>
        <authorList>
            <person name="Xiong X."/>
            <person name="Gou J."/>
            <person name="Liao Q."/>
            <person name="Li Y."/>
            <person name="Zhou Q."/>
            <person name="Bi G."/>
            <person name="Li C."/>
            <person name="Du R."/>
            <person name="Wang X."/>
            <person name="Sun T."/>
            <person name="Guo L."/>
            <person name="Liang H."/>
            <person name="Lu P."/>
            <person name="Wu Y."/>
            <person name="Zhang Z."/>
            <person name="Ro D.K."/>
            <person name="Shang Y."/>
            <person name="Huang S."/>
            <person name="Yan J."/>
        </authorList>
    </citation>
    <scope>NUCLEOTIDE SEQUENCE [LARGE SCALE GENOMIC DNA]</scope>
    <source>
        <strain evidence="3">Ta-2019</strain>
    </source>
</reference>
<feature type="region of interest" description="Disordered" evidence="1">
    <location>
        <begin position="1"/>
        <end position="21"/>
    </location>
</feature>
<sequence>MVDNGEDAIRSSSSAPASSSTKEEIRTVALKIAAQQVQISKPGVWGVLTAISEKARKRSQGMHVLLHGNEHVLGRTVKDASCQFESPNVSGRHCKVYRKKVVLENTERSNGTCCTVFVKDSSSNGTYLNWEKLKKDSPEAQIQHGDIISLVNPPEHENAFAFVFREIRQELSSSHQQTSVSNTPAKRKAPVADIFGEDFVGSGKRIKGLGIGGPEGPVSLDDVRRLQRSNEDLRQQLEAHVLTIEKLHNEARATAAQHDTELKELQESISASFLEQIKELRLELATKEKEVEETTCLSIQRQSCIEDLNQRLSAASQSRTDAEEIIQSQKTTIAELEQQLEDERSQRRDEREKAEEDLKASVERVRLEALEEMKRQSEAAARQHKEQLDVITKLQESDKENRALMETLRSKLEDVRESLVKAEKKIRQLEVELREEESSSAAARKKSAEKEHELHRIKMELEKEKAAREDAWAKVSTLELEMADAIRDLGLEKQRLQGARERIVLRETQLRAFHATAEEIAALQQKQQVQLNGMLRTLEDGENCEMPNIDDGFETRKENLCGAVTRVREEIMAGNAGSDGIIGEGAASDEAETPKKDGETECASDSSSVEMCNTKKRTKGNALEDWENGDTQEEDSADTPLHITQKNIRHDTEVMDTMLNLDDEQIGTERVLATEAEATQLLDSTSGGRRLEHHVSSTEGEAARAGKTSRMRIPEDDELKDCEGDLGGETMQIEDEEQAQMCWEKTAISAENQGETLSTRSGAKPEKVLDMANTSGRP</sequence>
<feature type="compositionally biased region" description="Low complexity" evidence="1">
    <location>
        <begin position="11"/>
        <end position="20"/>
    </location>
</feature>
<accession>A0AA38G627</accession>
<gene>
    <name evidence="3" type="ORF">KI387_018701</name>
</gene>
<dbReference type="OMA" id="DGENCEM"/>
<dbReference type="Gene3D" id="2.60.200.20">
    <property type="match status" value="1"/>
</dbReference>
<comment type="caution">
    <text evidence="3">The sequence shown here is derived from an EMBL/GenBank/DDBJ whole genome shotgun (WGS) entry which is preliminary data.</text>
</comment>
<dbReference type="AlphaFoldDB" id="A0AA38G627"/>
<feature type="region of interest" description="Disordered" evidence="1">
    <location>
        <begin position="750"/>
        <end position="778"/>
    </location>
</feature>
<feature type="non-terminal residue" evidence="3">
    <location>
        <position position="778"/>
    </location>
</feature>
<evidence type="ECO:0000259" key="2">
    <source>
        <dbReference type="PROSITE" id="PS50006"/>
    </source>
</evidence>
<dbReference type="SUPFAM" id="SSF49879">
    <property type="entry name" value="SMAD/FHA domain"/>
    <property type="match status" value="1"/>
</dbReference>
<feature type="compositionally biased region" description="Basic and acidic residues" evidence="1">
    <location>
        <begin position="341"/>
        <end position="357"/>
    </location>
</feature>
<dbReference type="PANTHER" id="PTHR47458:SF1">
    <property type="entry name" value="SMAD_FHA DOMAIN-CONTAINING PROTEIN"/>
    <property type="match status" value="1"/>
</dbReference>
<dbReference type="PANTHER" id="PTHR47458">
    <property type="entry name" value="SMAD/FHA DOMAIN-CONTAINING PROTEIN"/>
    <property type="match status" value="1"/>
</dbReference>
<feature type="compositionally biased region" description="Basic and acidic residues" evidence="1">
    <location>
        <begin position="689"/>
        <end position="704"/>
    </location>
</feature>
<feature type="domain" description="FHA" evidence="2">
    <location>
        <begin position="71"/>
        <end position="133"/>
    </location>
</feature>
<dbReference type="PROSITE" id="PS50006">
    <property type="entry name" value="FHA_DOMAIN"/>
    <property type="match status" value="1"/>
</dbReference>
<dbReference type="SMART" id="SM00240">
    <property type="entry name" value="FHA"/>
    <property type="match status" value="1"/>
</dbReference>
<evidence type="ECO:0000313" key="4">
    <source>
        <dbReference type="Proteomes" id="UP000824469"/>
    </source>
</evidence>
<name>A0AA38G627_TAXCH</name>
<feature type="compositionally biased region" description="Polar residues" evidence="1">
    <location>
        <begin position="750"/>
        <end position="761"/>
    </location>
</feature>